<dbReference type="RefSeq" id="WP_201875687.1">
    <property type="nucleotide sequence ID" value="NZ_JAERRF010000008.1"/>
</dbReference>
<dbReference type="EMBL" id="JAERRF010000008">
    <property type="protein sequence ID" value="MBL1098288.1"/>
    <property type="molecule type" value="Genomic_DNA"/>
</dbReference>
<keyword evidence="2" id="KW-1185">Reference proteome</keyword>
<accession>A0ABS1NE15</accession>
<proteinExistence type="predicted"/>
<reference evidence="1 2" key="1">
    <citation type="submission" date="2021-01" db="EMBL/GenBank/DDBJ databases">
        <title>WGS of actinomycetes isolated from Thailand.</title>
        <authorList>
            <person name="Thawai C."/>
        </authorList>
    </citation>
    <scope>NUCLEOTIDE SEQUENCE [LARGE SCALE GENOMIC DNA]</scope>
    <source>
        <strain evidence="1 2">CA1R205</strain>
    </source>
</reference>
<organism evidence="1 2">
    <name type="scientific">Streptomyces coffeae</name>
    <dbReference type="NCBI Taxonomy" id="621382"/>
    <lineage>
        <taxon>Bacteria</taxon>
        <taxon>Bacillati</taxon>
        <taxon>Actinomycetota</taxon>
        <taxon>Actinomycetes</taxon>
        <taxon>Kitasatosporales</taxon>
        <taxon>Streptomycetaceae</taxon>
        <taxon>Streptomyces</taxon>
    </lineage>
</organism>
<name>A0ABS1NE15_9ACTN</name>
<sequence>MTHEVANSAPASAIALRVFIPDAMALARRLLGAGVRVGAAALMERPDGIPTACTVGEDGGRE</sequence>
<gene>
    <name evidence="1" type="ORF">JK363_16715</name>
</gene>
<protein>
    <submittedName>
        <fullName evidence="1">Uncharacterized protein</fullName>
    </submittedName>
</protein>
<evidence type="ECO:0000313" key="2">
    <source>
        <dbReference type="Proteomes" id="UP000634229"/>
    </source>
</evidence>
<comment type="caution">
    <text evidence="1">The sequence shown here is derived from an EMBL/GenBank/DDBJ whole genome shotgun (WGS) entry which is preliminary data.</text>
</comment>
<dbReference type="Proteomes" id="UP000634229">
    <property type="component" value="Unassembled WGS sequence"/>
</dbReference>
<evidence type="ECO:0000313" key="1">
    <source>
        <dbReference type="EMBL" id="MBL1098288.1"/>
    </source>
</evidence>